<dbReference type="EMBL" id="JBEXZR010000010">
    <property type="protein sequence ID" value="MEU0708442.1"/>
    <property type="molecule type" value="Genomic_DNA"/>
</dbReference>
<sequence length="176" mass="18984">MNAKDAADSLYQALLTEAQQWACDDTEDQEVLNAIDRAHTRHDKLALLQNSSLVPADLLSAITDALLTLDPATYSPDPAPTTLGPAMPDPELHRIRDASITVVDASSEDNTPSDVYEIQVHGISVVICRRAQWGPATNVPYVRIEDQNEGQGLLLVEVNNGGEHEHPRASPGESAA</sequence>
<accession>A0ABV2W4H3</accession>
<comment type="caution">
    <text evidence="1">The sequence shown here is derived from an EMBL/GenBank/DDBJ whole genome shotgun (WGS) entry which is preliminary data.</text>
</comment>
<reference evidence="1 2" key="1">
    <citation type="submission" date="2024-06" db="EMBL/GenBank/DDBJ databases">
        <title>The Natural Products Discovery Center: Release of the First 8490 Sequenced Strains for Exploring Actinobacteria Biosynthetic Diversity.</title>
        <authorList>
            <person name="Kalkreuter E."/>
            <person name="Kautsar S.A."/>
            <person name="Yang D."/>
            <person name="Bader C.D."/>
            <person name="Teijaro C.N."/>
            <person name="Fluegel L."/>
            <person name="Davis C.M."/>
            <person name="Simpson J.R."/>
            <person name="Lauterbach L."/>
            <person name="Steele A.D."/>
            <person name="Gui C."/>
            <person name="Meng S."/>
            <person name="Li G."/>
            <person name="Viehrig K."/>
            <person name="Ye F."/>
            <person name="Su P."/>
            <person name="Kiefer A.F."/>
            <person name="Nichols A."/>
            <person name="Cepeda A.J."/>
            <person name="Yan W."/>
            <person name="Fan B."/>
            <person name="Jiang Y."/>
            <person name="Adhikari A."/>
            <person name="Zheng C.-J."/>
            <person name="Schuster L."/>
            <person name="Cowan T.M."/>
            <person name="Smanski M.J."/>
            <person name="Chevrette M.G."/>
            <person name="De Carvalho L.P.S."/>
            <person name="Shen B."/>
        </authorList>
    </citation>
    <scope>NUCLEOTIDE SEQUENCE [LARGE SCALE GENOMIC DNA]</scope>
    <source>
        <strain evidence="1 2">NPDC006337</strain>
    </source>
</reference>
<evidence type="ECO:0000313" key="1">
    <source>
        <dbReference type="EMBL" id="MEU0708442.1"/>
    </source>
</evidence>
<dbReference type="Proteomes" id="UP001550378">
    <property type="component" value="Unassembled WGS sequence"/>
</dbReference>
<keyword evidence="2" id="KW-1185">Reference proteome</keyword>
<gene>
    <name evidence="1" type="ORF">ABZ508_13900</name>
</gene>
<name>A0ABV2W4H3_9ACTN</name>
<organism evidence="1 2">
    <name type="scientific">Streptomyces lavendulocolor</name>
    <dbReference type="NCBI Taxonomy" id="67316"/>
    <lineage>
        <taxon>Bacteria</taxon>
        <taxon>Bacillati</taxon>
        <taxon>Actinomycetota</taxon>
        <taxon>Actinomycetes</taxon>
        <taxon>Kitasatosporales</taxon>
        <taxon>Streptomycetaceae</taxon>
        <taxon>Streptomyces</taxon>
    </lineage>
</organism>
<proteinExistence type="predicted"/>
<protein>
    <submittedName>
        <fullName evidence="1">Uncharacterized protein</fullName>
    </submittedName>
</protein>
<evidence type="ECO:0000313" key="2">
    <source>
        <dbReference type="Proteomes" id="UP001550378"/>
    </source>
</evidence>
<dbReference type="RefSeq" id="WP_359657403.1">
    <property type="nucleotide sequence ID" value="NZ_JBEXZO010000028.1"/>
</dbReference>